<dbReference type="InterPro" id="IPR017627">
    <property type="entry name" value="UGHY"/>
</dbReference>
<dbReference type="Pfam" id="PF07883">
    <property type="entry name" value="Cupin_2"/>
    <property type="match status" value="2"/>
</dbReference>
<sequence length="313" mass="34560">MDNGTLAHQLRDDPADTVDSPPKGAPTGDVAIVPEERSRHIPYAGPVAGLPPQTGLTTDSAVFTNAYAVIPRTVMRDIVTSYLPGWAGMRMWILARPLTGFAETFSQYIVELVEGGGSDQPDDDPEVQHALFVTGGEMCVTIDGTEHFLKPGGFAYIPAGTRWSVQNCTPGNTGFHWWRKRWQPCNGVQKPSVFVTREQDIAPSPMPDTEGAWATTRFMDPADLGHDMHITLVTLQPGGSIPFAETHVMEHGLFVLEGKAVYRLNRDWVEVGAGDYMWLRAFCPQACYAGGPGRFRYLLYKDVNRHAGLWRQT</sequence>
<dbReference type="RefSeq" id="WP_200689172.1">
    <property type="nucleotide sequence ID" value="NZ_JAEPRQ010000010.1"/>
</dbReference>
<dbReference type="InterPro" id="IPR011051">
    <property type="entry name" value="RmlC_Cupin_sf"/>
</dbReference>
<dbReference type="Gene3D" id="2.60.120.10">
    <property type="entry name" value="Jelly Rolls"/>
    <property type="match status" value="2"/>
</dbReference>
<comment type="caution">
    <text evidence="3">The sequence shown here is derived from an EMBL/GenBank/DDBJ whole genome shotgun (WGS) entry which is preliminary data.</text>
</comment>
<accession>A0A934W0C7</accession>
<evidence type="ECO:0000256" key="1">
    <source>
        <dbReference type="SAM" id="MobiDB-lite"/>
    </source>
</evidence>
<dbReference type="InterPro" id="IPR044697">
    <property type="entry name" value="UGlyAH_cupin_C"/>
</dbReference>
<dbReference type="InterPro" id="IPR013096">
    <property type="entry name" value="Cupin_2"/>
</dbReference>
<dbReference type="InterPro" id="IPR014710">
    <property type="entry name" value="RmlC-like_jellyroll"/>
</dbReference>
<dbReference type="Proteomes" id="UP000640485">
    <property type="component" value="Unassembled WGS sequence"/>
</dbReference>
<feature type="domain" description="Cupin type-2" evidence="2">
    <location>
        <begin position="232"/>
        <end position="296"/>
    </location>
</feature>
<organism evidence="3 4">
    <name type="scientific">Paracoccus caeni</name>
    <dbReference type="NCBI Taxonomy" id="657651"/>
    <lineage>
        <taxon>Bacteria</taxon>
        <taxon>Pseudomonadati</taxon>
        <taxon>Pseudomonadota</taxon>
        <taxon>Alphaproteobacteria</taxon>
        <taxon>Rhodobacterales</taxon>
        <taxon>Paracoccaceae</taxon>
        <taxon>Paracoccus</taxon>
    </lineage>
</organism>
<dbReference type="EC" id="3.5.3.26" evidence="3"/>
<evidence type="ECO:0000313" key="3">
    <source>
        <dbReference type="EMBL" id="MBK4217952.1"/>
    </source>
</evidence>
<dbReference type="NCBIfam" id="NF008376">
    <property type="entry name" value="PRK11171.1-5"/>
    <property type="match status" value="1"/>
</dbReference>
<dbReference type="GO" id="GO:0071522">
    <property type="term" value="F:ureidoglycine aminohydrolase activity"/>
    <property type="evidence" value="ECO:0007669"/>
    <property type="project" value="UniProtKB-EC"/>
</dbReference>
<name>A0A934W0C7_9RHOB</name>
<dbReference type="NCBIfam" id="TIGR03214">
    <property type="entry name" value="ura-cupin"/>
    <property type="match status" value="1"/>
</dbReference>
<gene>
    <name evidence="3" type="ORF">JJJ17_18645</name>
</gene>
<dbReference type="SUPFAM" id="SSF51182">
    <property type="entry name" value="RmlC-like cupins"/>
    <property type="match status" value="1"/>
</dbReference>
<dbReference type="CDD" id="cd02211">
    <property type="entry name" value="cupin_UGlyAH_N"/>
    <property type="match status" value="1"/>
</dbReference>
<dbReference type="PANTHER" id="PTHR34571:SF1">
    <property type="entry name" value="(S)-UREIDOGLYCINE AMINOHYDROLASE"/>
    <property type="match status" value="1"/>
</dbReference>
<dbReference type="AlphaFoldDB" id="A0A934W0C7"/>
<feature type="region of interest" description="Disordered" evidence="1">
    <location>
        <begin position="1"/>
        <end position="30"/>
    </location>
</feature>
<keyword evidence="3" id="KW-0378">Hydrolase</keyword>
<keyword evidence="4" id="KW-1185">Reference proteome</keyword>
<evidence type="ECO:0000259" key="2">
    <source>
        <dbReference type="Pfam" id="PF07883"/>
    </source>
</evidence>
<reference evidence="3" key="1">
    <citation type="submission" date="2021-01" db="EMBL/GenBank/DDBJ databases">
        <title>Paracoccus amoyensis sp. nov., isolated from the surface seawater along the coast of Xiamen Island, China.</title>
        <authorList>
            <person name="Lyu L."/>
        </authorList>
    </citation>
    <scope>NUCLEOTIDE SEQUENCE</scope>
    <source>
        <strain evidence="3">MJ17</strain>
    </source>
</reference>
<dbReference type="NCBIfam" id="NF008373">
    <property type="entry name" value="PRK11171.1-2"/>
    <property type="match status" value="1"/>
</dbReference>
<proteinExistence type="predicted"/>
<dbReference type="CDD" id="cd02212">
    <property type="entry name" value="cupin_UGlyAH_C"/>
    <property type="match status" value="1"/>
</dbReference>
<evidence type="ECO:0000313" key="4">
    <source>
        <dbReference type="Proteomes" id="UP000640485"/>
    </source>
</evidence>
<feature type="domain" description="Cupin type-2" evidence="2">
    <location>
        <begin position="110"/>
        <end position="171"/>
    </location>
</feature>
<protein>
    <submittedName>
        <fullName evidence="3">(S)-ureidoglycine aminohydrolase</fullName>
        <ecNumber evidence="3">3.5.3.26</ecNumber>
    </submittedName>
</protein>
<dbReference type="EMBL" id="JAEPRQ010000010">
    <property type="protein sequence ID" value="MBK4217952.1"/>
    <property type="molecule type" value="Genomic_DNA"/>
</dbReference>
<dbReference type="PANTHER" id="PTHR34571">
    <property type="entry name" value="(S)-UREIDOGLYCINE AMINOHYDROLASE"/>
    <property type="match status" value="1"/>
</dbReference>
<dbReference type="NCBIfam" id="NF040771">
    <property type="entry name" value="AAH_UGLYAH2"/>
    <property type="match status" value="1"/>
</dbReference>
<dbReference type="InterPro" id="IPR044704">
    <property type="entry name" value="UGlyAH_cupin_N"/>
</dbReference>